<sequence length="127" mass="13652">MSGMLYMQTGEMAGYQAGGGVTPPQLSALQSQMAEGQYFSQKDHIASQSLGQYVPECNTGLQAYTNTAHHATNLYVSADQSMAGEINYLTDAEYDVRAFDVANASPGERPVGVPDEMSIDAEAFEQE</sequence>
<reference evidence="1 2" key="1">
    <citation type="submission" date="2021-02" db="EMBL/GenBank/DDBJ databases">
        <title>Actinophytocola xerophila sp. nov., isolated from soil of cotton cropping field.</title>
        <authorList>
            <person name="Huang R."/>
            <person name="Chen X."/>
            <person name="Ge X."/>
            <person name="Liu W."/>
        </authorList>
    </citation>
    <scope>NUCLEOTIDE SEQUENCE [LARGE SCALE GENOMIC DNA]</scope>
    <source>
        <strain evidence="1 2">S1-96</strain>
    </source>
</reference>
<dbReference type="RefSeq" id="WP_260193626.1">
    <property type="nucleotide sequence ID" value="NZ_JAFFZE010000016.1"/>
</dbReference>
<protein>
    <submittedName>
        <fullName evidence="1">Uncharacterized protein</fullName>
    </submittedName>
</protein>
<keyword evidence="2" id="KW-1185">Reference proteome</keyword>
<organism evidence="1 2">
    <name type="scientific">Actinophytocola gossypii</name>
    <dbReference type="NCBI Taxonomy" id="2812003"/>
    <lineage>
        <taxon>Bacteria</taxon>
        <taxon>Bacillati</taxon>
        <taxon>Actinomycetota</taxon>
        <taxon>Actinomycetes</taxon>
        <taxon>Pseudonocardiales</taxon>
        <taxon>Pseudonocardiaceae</taxon>
    </lineage>
</organism>
<proteinExistence type="predicted"/>
<dbReference type="EMBL" id="JAFFZE010000016">
    <property type="protein sequence ID" value="MCT2585895.1"/>
    <property type="molecule type" value="Genomic_DNA"/>
</dbReference>
<comment type="caution">
    <text evidence="1">The sequence shown here is derived from an EMBL/GenBank/DDBJ whole genome shotgun (WGS) entry which is preliminary data.</text>
</comment>
<dbReference type="Proteomes" id="UP001156441">
    <property type="component" value="Unassembled WGS sequence"/>
</dbReference>
<evidence type="ECO:0000313" key="2">
    <source>
        <dbReference type="Proteomes" id="UP001156441"/>
    </source>
</evidence>
<accession>A0ABT2JEN5</accession>
<name>A0ABT2JEN5_9PSEU</name>
<evidence type="ECO:0000313" key="1">
    <source>
        <dbReference type="EMBL" id="MCT2585895.1"/>
    </source>
</evidence>
<gene>
    <name evidence="1" type="ORF">JT362_22520</name>
</gene>